<name>A0A507AUU9_9PEZI</name>
<dbReference type="InParanoid" id="A0A507AUU9"/>
<dbReference type="RefSeq" id="XP_030991985.1">
    <property type="nucleotide sequence ID" value="XM_031143561.1"/>
</dbReference>
<comment type="caution">
    <text evidence="1">The sequence shown here is derived from an EMBL/GenBank/DDBJ whole genome shotgun (WGS) entry which is preliminary data.</text>
</comment>
<organism evidence="1 2">
    <name type="scientific">Thyridium curvatum</name>
    <dbReference type="NCBI Taxonomy" id="1093900"/>
    <lineage>
        <taxon>Eukaryota</taxon>
        <taxon>Fungi</taxon>
        <taxon>Dikarya</taxon>
        <taxon>Ascomycota</taxon>
        <taxon>Pezizomycotina</taxon>
        <taxon>Sordariomycetes</taxon>
        <taxon>Sordariomycetidae</taxon>
        <taxon>Thyridiales</taxon>
        <taxon>Thyridiaceae</taxon>
        <taxon>Thyridium</taxon>
    </lineage>
</organism>
<dbReference type="InterPro" id="IPR053157">
    <property type="entry name" value="Sterol_Uptake_Regulator"/>
</dbReference>
<keyword evidence="2" id="KW-1185">Reference proteome</keyword>
<dbReference type="GO" id="GO:0001228">
    <property type="term" value="F:DNA-binding transcription activator activity, RNA polymerase II-specific"/>
    <property type="evidence" value="ECO:0007669"/>
    <property type="project" value="TreeGrafter"/>
</dbReference>
<gene>
    <name evidence="1" type="ORF">E0L32_008679</name>
</gene>
<dbReference type="PANTHER" id="PTHR47784:SF9">
    <property type="entry name" value="ZN(II)2CYS6 TRANSCRIPTION FACTOR (EUROFUNG)"/>
    <property type="match status" value="1"/>
</dbReference>
<evidence type="ECO:0000313" key="1">
    <source>
        <dbReference type="EMBL" id="TPX10274.1"/>
    </source>
</evidence>
<dbReference type="AlphaFoldDB" id="A0A507AUU9"/>
<dbReference type="STRING" id="1093900.A0A507AUU9"/>
<dbReference type="GeneID" id="41976126"/>
<dbReference type="OrthoDB" id="416217at2759"/>
<dbReference type="EMBL" id="SKBQ01000059">
    <property type="protein sequence ID" value="TPX10274.1"/>
    <property type="molecule type" value="Genomic_DNA"/>
</dbReference>
<reference evidence="1 2" key="1">
    <citation type="submission" date="2019-06" db="EMBL/GenBank/DDBJ databases">
        <title>Draft genome sequence of the filamentous fungus Phialemoniopsis curvata isolated from diesel fuel.</title>
        <authorList>
            <person name="Varaljay V.A."/>
            <person name="Lyon W.J."/>
            <person name="Crouch A.L."/>
            <person name="Drake C.E."/>
            <person name="Hollomon J.M."/>
            <person name="Nadeau L.J."/>
            <person name="Nunn H.S."/>
            <person name="Stevenson B.S."/>
            <person name="Bojanowski C.L."/>
            <person name="Crookes-Goodson W.J."/>
        </authorList>
    </citation>
    <scope>NUCLEOTIDE SEQUENCE [LARGE SCALE GENOMIC DNA]</scope>
    <source>
        <strain evidence="1 2">D216</strain>
    </source>
</reference>
<accession>A0A507AUU9</accession>
<protein>
    <submittedName>
        <fullName evidence="1">Uncharacterized protein</fullName>
    </submittedName>
</protein>
<proteinExistence type="predicted"/>
<sequence length="327" mass="36603">MEDPYQISLQDSTLSVVNASLSGPAGLTPCQGLELQLGSLTFGIPSMRSLYRDDASHLAKLNPFLMQAILAVTLMHDRLLASSPPPKASAKELFHLGKAVGLFSSTLRQPCALLDKAALWVTAVLLGSATIADADAVSPEDAWPLRSPSEDDLAWLRMSDGKREVWRIARPEAAGHMFQDIFTEKSHAAQHRDTFDRLPPALVSLLDLHTECDAWENPYRHAALTLNALMGLECSQATITKFLAFISQMRPDFRQLLEWKDPRALLIFATWYSKLCHYQQWHIWRRAVLETQAICLYLERYHGDLPHLQELLSFPRQASGMGTVESV</sequence>
<dbReference type="Proteomes" id="UP000319257">
    <property type="component" value="Unassembled WGS sequence"/>
</dbReference>
<dbReference type="PANTHER" id="PTHR47784">
    <property type="entry name" value="STEROL UPTAKE CONTROL PROTEIN 2"/>
    <property type="match status" value="1"/>
</dbReference>
<evidence type="ECO:0000313" key="2">
    <source>
        <dbReference type="Proteomes" id="UP000319257"/>
    </source>
</evidence>